<keyword evidence="1" id="KW-0732">Signal</keyword>
<evidence type="ECO:0000313" key="3">
    <source>
        <dbReference type="EMBL" id="GGY87255.1"/>
    </source>
</evidence>
<feature type="signal peptide" evidence="1">
    <location>
        <begin position="1"/>
        <end position="19"/>
    </location>
</feature>
<reference evidence="4" key="1">
    <citation type="journal article" date="2019" name="Int. J. Syst. Evol. Microbiol.">
        <title>The Global Catalogue of Microorganisms (GCM) 10K type strain sequencing project: providing services to taxonomists for standard genome sequencing and annotation.</title>
        <authorList>
            <consortium name="The Broad Institute Genomics Platform"/>
            <consortium name="The Broad Institute Genome Sequencing Center for Infectious Disease"/>
            <person name="Wu L."/>
            <person name="Ma J."/>
        </authorList>
    </citation>
    <scope>NUCLEOTIDE SEQUENCE [LARGE SCALE GENOMIC DNA]</scope>
    <source>
        <strain evidence="4">KCTC 32239</strain>
    </source>
</reference>
<sequence length="148" mass="16389">MTTKQFFALCILTLGIAQAATASKPNAKAVQQVEAQVELLRNAMISADAKKLKELTATELNYGHSGGHVENQAEFIEKIISGKSDFVTIDLRDQSVQIVKDIAIVRHKLFATTNNNGKPDEVTIGVMLIWQKQNGNWKLLARQAFKDH</sequence>
<keyword evidence="4" id="KW-1185">Reference proteome</keyword>
<dbReference type="EMBL" id="BMYZ01000004">
    <property type="protein sequence ID" value="GGY87255.1"/>
    <property type="molecule type" value="Genomic_DNA"/>
</dbReference>
<evidence type="ECO:0000313" key="4">
    <source>
        <dbReference type="Proteomes" id="UP000619761"/>
    </source>
</evidence>
<comment type="caution">
    <text evidence="3">The sequence shown here is derived from an EMBL/GenBank/DDBJ whole genome shotgun (WGS) entry which is preliminary data.</text>
</comment>
<protein>
    <recommendedName>
        <fullName evidence="2">DUF4440 domain-containing protein</fullName>
    </recommendedName>
</protein>
<proteinExistence type="predicted"/>
<accession>A0ABQ3BD74</accession>
<organism evidence="3 4">
    <name type="scientific">Cellvibrio zantedeschiae</name>
    <dbReference type="NCBI Taxonomy" id="1237077"/>
    <lineage>
        <taxon>Bacteria</taxon>
        <taxon>Pseudomonadati</taxon>
        <taxon>Pseudomonadota</taxon>
        <taxon>Gammaproteobacteria</taxon>
        <taxon>Cellvibrionales</taxon>
        <taxon>Cellvibrionaceae</taxon>
        <taxon>Cellvibrio</taxon>
    </lineage>
</organism>
<gene>
    <name evidence="3" type="ORF">GCM10011613_35560</name>
</gene>
<feature type="chain" id="PRO_5045474755" description="DUF4440 domain-containing protein" evidence="1">
    <location>
        <begin position="20"/>
        <end position="148"/>
    </location>
</feature>
<dbReference type="SUPFAM" id="SSF54427">
    <property type="entry name" value="NTF2-like"/>
    <property type="match status" value="1"/>
</dbReference>
<dbReference type="Pfam" id="PF14534">
    <property type="entry name" value="DUF4440"/>
    <property type="match status" value="1"/>
</dbReference>
<name>A0ABQ3BD74_9GAMM</name>
<feature type="domain" description="DUF4440" evidence="2">
    <location>
        <begin position="34"/>
        <end position="139"/>
    </location>
</feature>
<evidence type="ECO:0000256" key="1">
    <source>
        <dbReference type="SAM" id="SignalP"/>
    </source>
</evidence>
<evidence type="ECO:0000259" key="2">
    <source>
        <dbReference type="Pfam" id="PF14534"/>
    </source>
</evidence>
<dbReference type="Proteomes" id="UP000619761">
    <property type="component" value="Unassembled WGS sequence"/>
</dbReference>
<dbReference type="Gene3D" id="3.10.450.50">
    <property type="match status" value="1"/>
</dbReference>
<dbReference type="InterPro" id="IPR027843">
    <property type="entry name" value="DUF4440"/>
</dbReference>
<dbReference type="RefSeq" id="WP_189421101.1">
    <property type="nucleotide sequence ID" value="NZ_BMYZ01000004.1"/>
</dbReference>
<dbReference type="InterPro" id="IPR032710">
    <property type="entry name" value="NTF2-like_dom_sf"/>
</dbReference>